<evidence type="ECO:0000256" key="8">
    <source>
        <dbReference type="ARBA" id="ARBA00023040"/>
    </source>
</evidence>
<feature type="transmembrane region" description="Helical" evidence="16">
    <location>
        <begin position="77"/>
        <end position="105"/>
    </location>
</feature>
<keyword evidence="8 15" id="KW-0297">G-protein coupled receptor</keyword>
<keyword evidence="11" id="KW-0325">Glycoprotein</keyword>
<evidence type="ECO:0000256" key="12">
    <source>
        <dbReference type="ARBA" id="ARBA00023224"/>
    </source>
</evidence>
<evidence type="ECO:0000256" key="15">
    <source>
        <dbReference type="RuleBase" id="RU004424"/>
    </source>
</evidence>
<evidence type="ECO:0000256" key="14">
    <source>
        <dbReference type="RuleBase" id="RU004423"/>
    </source>
</evidence>
<keyword evidence="7 16" id="KW-1133">Transmembrane helix</keyword>
<dbReference type="GO" id="GO:0004930">
    <property type="term" value="F:G protein-coupled receptor activity"/>
    <property type="evidence" value="ECO:0007669"/>
    <property type="project" value="UniProtKB-KW"/>
</dbReference>
<dbReference type="FunFam" id="1.20.1070.10:FF:000055">
    <property type="entry name" value="Taste receptor type 2"/>
    <property type="match status" value="1"/>
</dbReference>
<evidence type="ECO:0000256" key="2">
    <source>
        <dbReference type="ARBA" id="ARBA00007376"/>
    </source>
</evidence>
<evidence type="ECO:0000256" key="3">
    <source>
        <dbReference type="ARBA" id="ARBA00022475"/>
    </source>
</evidence>
<feature type="transmembrane region" description="Helical" evidence="16">
    <location>
        <begin position="233"/>
        <end position="256"/>
    </location>
</feature>
<evidence type="ECO:0000256" key="16">
    <source>
        <dbReference type="SAM" id="Phobius"/>
    </source>
</evidence>
<evidence type="ECO:0000256" key="4">
    <source>
        <dbReference type="ARBA" id="ARBA00022480"/>
    </source>
</evidence>
<gene>
    <name evidence="17" type="primary">TAS2R16</name>
</gene>
<evidence type="ECO:0000256" key="7">
    <source>
        <dbReference type="ARBA" id="ARBA00022989"/>
    </source>
</evidence>
<evidence type="ECO:0000256" key="9">
    <source>
        <dbReference type="ARBA" id="ARBA00023136"/>
    </source>
</evidence>
<dbReference type="GO" id="GO:0005886">
    <property type="term" value="C:plasma membrane"/>
    <property type="evidence" value="ECO:0007669"/>
    <property type="project" value="UniProtKB-SubCell"/>
</dbReference>
<evidence type="ECO:0000256" key="1">
    <source>
        <dbReference type="ARBA" id="ARBA00004651"/>
    </source>
</evidence>
<keyword evidence="10 15" id="KW-0675">Receptor</keyword>
<dbReference type="GO" id="GO:0033038">
    <property type="term" value="F:bitter taste receptor activity"/>
    <property type="evidence" value="ECO:0007669"/>
    <property type="project" value="InterPro"/>
</dbReference>
<protein>
    <recommendedName>
        <fullName evidence="15">Taste receptor type 2</fullName>
    </recommendedName>
</protein>
<dbReference type="Pfam" id="PF05296">
    <property type="entry name" value="TAS2R"/>
    <property type="match status" value="1"/>
</dbReference>
<comment type="similarity">
    <text evidence="2 14">Belongs to the G-protein coupled receptor T2R family.</text>
</comment>
<feature type="transmembrane region" description="Helical" evidence="16">
    <location>
        <begin position="6"/>
        <end position="33"/>
    </location>
</feature>
<feature type="transmembrane region" description="Helical" evidence="16">
    <location>
        <begin position="262"/>
        <end position="282"/>
    </location>
</feature>
<keyword evidence="6 15" id="KW-0812">Transmembrane</keyword>
<evidence type="ECO:0000313" key="17">
    <source>
        <dbReference type="EMBL" id="BBF90582.1"/>
    </source>
</evidence>
<dbReference type="RefSeq" id="XP_045420100.1">
    <property type="nucleotide sequence ID" value="XM_045564144.1"/>
</dbReference>
<dbReference type="CDD" id="cd15017">
    <property type="entry name" value="7tm_TAS2R16"/>
    <property type="match status" value="1"/>
</dbReference>
<dbReference type="PANTHER" id="PTHR11394">
    <property type="entry name" value="TASTE RECEPTOR TYPE 2"/>
    <property type="match status" value="1"/>
</dbReference>
<dbReference type="KEGG" id="lcat:123646966"/>
<dbReference type="GeneID" id="123646966"/>
<dbReference type="CTD" id="50833"/>
<proteinExistence type="inferred from homology"/>
<name>A0A4Y1QJW7_LEMCA</name>
<accession>A0A4Y1QJW7</accession>
<evidence type="ECO:0000256" key="10">
    <source>
        <dbReference type="ARBA" id="ARBA00023170"/>
    </source>
</evidence>
<keyword evidence="9 15" id="KW-0472">Membrane</keyword>
<dbReference type="OrthoDB" id="9834076at2759"/>
<feature type="transmembrane region" description="Helical" evidence="16">
    <location>
        <begin position="126"/>
        <end position="146"/>
    </location>
</feature>
<keyword evidence="4 15" id="KW-0919">Taste</keyword>
<keyword evidence="5 15" id="KW-0716">Sensory transduction</keyword>
<dbReference type="EMBL" id="LC414992">
    <property type="protein sequence ID" value="BBF90582.1"/>
    <property type="molecule type" value="Genomic_DNA"/>
</dbReference>
<organism evidence="17">
    <name type="scientific">Lemur catta</name>
    <name type="common">Ring-tailed lemur</name>
    <dbReference type="NCBI Taxonomy" id="9447"/>
    <lineage>
        <taxon>Eukaryota</taxon>
        <taxon>Metazoa</taxon>
        <taxon>Chordata</taxon>
        <taxon>Craniata</taxon>
        <taxon>Vertebrata</taxon>
        <taxon>Euteleostomi</taxon>
        <taxon>Mammalia</taxon>
        <taxon>Eutheria</taxon>
        <taxon>Euarchontoglires</taxon>
        <taxon>Primates</taxon>
        <taxon>Strepsirrhini</taxon>
        <taxon>Lemuriformes</taxon>
        <taxon>Lemuridae</taxon>
        <taxon>Lemur</taxon>
    </lineage>
</organism>
<comment type="subunit">
    <text evidence="13">Interacts with RTP3 and RTP4.</text>
</comment>
<evidence type="ECO:0000256" key="5">
    <source>
        <dbReference type="ARBA" id="ARBA00022606"/>
    </source>
</evidence>
<keyword evidence="3" id="KW-1003">Cell membrane</keyword>
<keyword evidence="12 15" id="KW-0807">Transducer</keyword>
<feature type="transmembrane region" description="Helical" evidence="16">
    <location>
        <begin position="183"/>
        <end position="205"/>
    </location>
</feature>
<reference evidence="17" key="1">
    <citation type="journal article" date="2019" name="Proc. R. Soc. B">
        <title>A natural point mutation in the bitter taste receptor TAS2R16 causes inverse agonism of arbutin in lemur gustation.</title>
        <authorList>
            <person name="Itoigawa A."/>
            <person name="Hayakawa T."/>
            <person name="Suzuki-Hashido N."/>
            <person name="Imai H."/>
        </authorList>
    </citation>
    <scope>NUCLEOTIDE SEQUENCE</scope>
</reference>
<dbReference type="AlphaFoldDB" id="A0A4Y1QJW7"/>
<dbReference type="SUPFAM" id="SSF81321">
    <property type="entry name" value="Family A G protein-coupled receptor-like"/>
    <property type="match status" value="1"/>
</dbReference>
<dbReference type="PANTHER" id="PTHR11394:SF68">
    <property type="entry name" value="TASTE RECEPTOR TYPE 2 MEMBER 16"/>
    <property type="match status" value="1"/>
</dbReference>
<dbReference type="InterPro" id="IPR007960">
    <property type="entry name" value="TAS2R"/>
</dbReference>
<evidence type="ECO:0000256" key="6">
    <source>
        <dbReference type="ARBA" id="ARBA00022692"/>
    </source>
</evidence>
<evidence type="ECO:0000256" key="11">
    <source>
        <dbReference type="ARBA" id="ARBA00023180"/>
    </source>
</evidence>
<comment type="subcellular location">
    <subcellularLocation>
        <location evidence="1">Cell membrane</location>
        <topology evidence="1">Multi-pass membrane protein</topology>
    </subcellularLocation>
    <subcellularLocation>
        <location evidence="15">Membrane</location>
        <topology evidence="15">Multi-pass membrane protein</topology>
    </subcellularLocation>
</comment>
<evidence type="ECO:0000256" key="13">
    <source>
        <dbReference type="ARBA" id="ARBA00038817"/>
    </source>
</evidence>
<sequence length="301" mass="34516">MIPFQLTIFIIVIYMLESLTIIVQSSLIVAVLCKEWLQVKRLSPVDMILTSLGICRFILQWASILSNFSFYFNLSHAFWYISIIWEFSNVLIFWLTSLLAVFYCVKVSSFTNPIFLWLRWRISRSVPWLLLGSLMISCVTIIPSAVSKFIQIQLTTMEHLPRNSTVILRLAMFQQYLVNAHRLIALGIPFLLFLASTTLLVASLIQHVQQMQHRNTGHGNFSMKAHSTALRSLAVLFIFFTSYFLTVLVSLTHKLLKKGSWFWVWEAVIYAVVSIHSTSLMLSSPTLKKALNVKCWGLDAA</sequence>